<organism evidence="3 4">
    <name type="scientific">Nesterenkonia sedimenti</name>
    <dbReference type="NCBI Taxonomy" id="1463632"/>
    <lineage>
        <taxon>Bacteria</taxon>
        <taxon>Bacillati</taxon>
        <taxon>Actinomycetota</taxon>
        <taxon>Actinomycetes</taxon>
        <taxon>Micrococcales</taxon>
        <taxon>Micrococcaceae</taxon>
        <taxon>Nesterenkonia</taxon>
    </lineage>
</organism>
<dbReference type="RefSeq" id="WP_168887114.1">
    <property type="nucleotide sequence ID" value="NZ_JABAHY010000004.1"/>
</dbReference>
<dbReference type="GO" id="GO:0004518">
    <property type="term" value="F:nuclease activity"/>
    <property type="evidence" value="ECO:0007669"/>
    <property type="project" value="InterPro"/>
</dbReference>
<gene>
    <name evidence="3" type="ORF">HGQ17_06310</name>
</gene>
<evidence type="ECO:0000259" key="2">
    <source>
        <dbReference type="PROSITE" id="PS50830"/>
    </source>
</evidence>
<dbReference type="PROSITE" id="PS01123">
    <property type="entry name" value="TNASE_1"/>
    <property type="match status" value="1"/>
</dbReference>
<evidence type="ECO:0000313" key="4">
    <source>
        <dbReference type="Proteomes" id="UP000523139"/>
    </source>
</evidence>
<dbReference type="Proteomes" id="UP000523139">
    <property type="component" value="Unassembled WGS sequence"/>
</dbReference>
<dbReference type="PROSITE" id="PS50830">
    <property type="entry name" value="TNASE_3"/>
    <property type="match status" value="1"/>
</dbReference>
<name>A0A7X8YDX4_9MICC</name>
<keyword evidence="1" id="KW-1133">Transmembrane helix</keyword>
<evidence type="ECO:0000256" key="1">
    <source>
        <dbReference type="SAM" id="Phobius"/>
    </source>
</evidence>
<comment type="caution">
    <text evidence="3">The sequence shown here is derived from an EMBL/GenBank/DDBJ whole genome shotgun (WGS) entry which is preliminary data.</text>
</comment>
<keyword evidence="1" id="KW-0812">Transmembrane</keyword>
<dbReference type="SUPFAM" id="SSF50199">
    <property type="entry name" value="Staphylococcal nuclease"/>
    <property type="match status" value="1"/>
</dbReference>
<dbReference type="InterPro" id="IPR035437">
    <property type="entry name" value="SNase_OB-fold_sf"/>
</dbReference>
<feature type="transmembrane region" description="Helical" evidence="1">
    <location>
        <begin position="12"/>
        <end position="34"/>
    </location>
</feature>
<dbReference type="GO" id="GO:0003676">
    <property type="term" value="F:nucleic acid binding"/>
    <property type="evidence" value="ECO:0007669"/>
    <property type="project" value="InterPro"/>
</dbReference>
<dbReference type="Gene3D" id="2.40.50.90">
    <property type="match status" value="1"/>
</dbReference>
<feature type="domain" description="TNase-like" evidence="2">
    <location>
        <begin position="48"/>
        <end position="180"/>
    </location>
</feature>
<reference evidence="3 4" key="1">
    <citation type="submission" date="2020-04" db="EMBL/GenBank/DDBJ databases">
        <title>Nesterenkonia sp. nov., isolated from marine sediment.</title>
        <authorList>
            <person name="Zhang G."/>
        </authorList>
    </citation>
    <scope>NUCLEOTIDE SEQUENCE [LARGE SCALE GENOMIC DNA]</scope>
    <source>
        <strain evidence="3 4">MY13</strain>
    </source>
</reference>
<proteinExistence type="predicted"/>
<dbReference type="InterPro" id="IPR002071">
    <property type="entry name" value="Thermonucl_AS"/>
</dbReference>
<sequence length="181" mass="20008">MPRRGRRRSLAGGLGGWLGMIAVVIVLAAVFSWWQDREPSVPDGFSEDAAAAELVRIIDGDTIVVELSGQEERVRLLNIDTPETVHPEEPVECGGPEASEAISEMISPGDELVLEFDQERRDQYDRLLAGVFADEVFVNEELARQGWAEPAYYAPNDRFLDQIEDAWAQAESEGAGVFTLC</sequence>
<dbReference type="SMART" id="SM00318">
    <property type="entry name" value="SNc"/>
    <property type="match status" value="1"/>
</dbReference>
<protein>
    <recommendedName>
        <fullName evidence="2">TNase-like domain-containing protein</fullName>
    </recommendedName>
</protein>
<keyword evidence="4" id="KW-1185">Reference proteome</keyword>
<dbReference type="InterPro" id="IPR016071">
    <property type="entry name" value="Staphylococal_nuclease_OB-fold"/>
</dbReference>
<dbReference type="Pfam" id="PF00565">
    <property type="entry name" value="SNase"/>
    <property type="match status" value="1"/>
</dbReference>
<accession>A0A7X8YDX4</accession>
<evidence type="ECO:0000313" key="3">
    <source>
        <dbReference type="EMBL" id="NLS09622.1"/>
    </source>
</evidence>
<keyword evidence="1" id="KW-0472">Membrane</keyword>
<dbReference type="AlphaFoldDB" id="A0A7X8YDX4"/>
<dbReference type="EMBL" id="JABAHY010000004">
    <property type="protein sequence ID" value="NLS09622.1"/>
    <property type="molecule type" value="Genomic_DNA"/>
</dbReference>